<sequence>MKKLTISLLTLFSSFALAGNQWKVQLPGGGMRFQGELIAEACSVETSERLLTVNMGQVRTNMFKEAGDDSEPTSFNIYLRDCSKNVSEHVYINFSGIADKNNPHIYSVSNGVNAANGVGIAIFDAGNELIPINDAPKKIAKIESKDVILHFTAKYRATSNNITGGTANAQALFSLTYE</sequence>
<protein>
    <submittedName>
        <fullName evidence="8">Fimbrial protein</fullName>
    </submittedName>
</protein>
<comment type="subcellular location">
    <subcellularLocation>
        <location evidence="1">Fimbrium</location>
    </subcellularLocation>
</comment>
<dbReference type="InterPro" id="IPR000259">
    <property type="entry name" value="Adhesion_dom_fimbrial"/>
</dbReference>
<feature type="chain" id="PRO_5042369636" evidence="5">
    <location>
        <begin position="19"/>
        <end position="178"/>
    </location>
</feature>
<evidence type="ECO:0000313" key="8">
    <source>
        <dbReference type="EMBL" id="EMR4591584.1"/>
    </source>
</evidence>
<proteinExistence type="inferred from homology"/>
<dbReference type="EMBL" id="ABEXCJ040000010">
    <property type="protein sequence ID" value="ELR5219397.1"/>
    <property type="molecule type" value="Genomic_DNA"/>
</dbReference>
<dbReference type="SUPFAM" id="SSF49401">
    <property type="entry name" value="Bacterial adhesins"/>
    <property type="match status" value="1"/>
</dbReference>
<evidence type="ECO:0000256" key="2">
    <source>
        <dbReference type="ARBA" id="ARBA00006671"/>
    </source>
</evidence>
<evidence type="ECO:0000256" key="5">
    <source>
        <dbReference type="SAM" id="SignalP"/>
    </source>
</evidence>
<dbReference type="InterPro" id="IPR036937">
    <property type="entry name" value="Adhesion_dom_fimbrial_sf"/>
</dbReference>
<keyword evidence="4" id="KW-0281">Fimbrium</keyword>
<dbReference type="Pfam" id="PF00419">
    <property type="entry name" value="Fimbrial"/>
    <property type="match status" value="1"/>
</dbReference>
<dbReference type="PANTHER" id="PTHR33420:SF12">
    <property type="entry name" value="FIMBRIN-LIKE PROTEIN FIMI-RELATED"/>
    <property type="match status" value="1"/>
</dbReference>
<dbReference type="GO" id="GO:0043709">
    <property type="term" value="P:cell adhesion involved in single-species biofilm formation"/>
    <property type="evidence" value="ECO:0007669"/>
    <property type="project" value="TreeGrafter"/>
</dbReference>
<reference evidence="8" key="1">
    <citation type="submission" date="2024-02" db="EMBL/GenBank/DDBJ databases">
        <authorList>
            <consortium name="Clinical and Environmental Microbiology Branch: Whole genome sequencing antimicrobial resistance pathogens in the healthcare setting"/>
        </authorList>
    </citation>
    <scope>NUCLEOTIDE SEQUENCE</scope>
    <source>
        <strain evidence="8">2020QW-00022</strain>
    </source>
</reference>
<dbReference type="EMBL" id="ABEXCJ050000010">
    <property type="protein sequence ID" value="EMR4591584.1"/>
    <property type="molecule type" value="Genomic_DNA"/>
</dbReference>
<dbReference type="InterPro" id="IPR050263">
    <property type="entry name" value="Bact_Fimbrial_Adh_Pro"/>
</dbReference>
<evidence type="ECO:0000256" key="1">
    <source>
        <dbReference type="ARBA" id="ARBA00004561"/>
    </source>
</evidence>
<accession>A0A427HHZ3</accession>
<dbReference type="Gene3D" id="2.60.40.1090">
    <property type="entry name" value="Fimbrial-type adhesion domain"/>
    <property type="match status" value="1"/>
</dbReference>
<name>A0A427HHZ3_PRORE</name>
<dbReference type="OrthoDB" id="6455611at2"/>
<evidence type="ECO:0000313" key="7">
    <source>
        <dbReference type="EMBL" id="ELR5219397.1"/>
    </source>
</evidence>
<organism evidence="8">
    <name type="scientific">Providencia rettgeri</name>
    <dbReference type="NCBI Taxonomy" id="587"/>
    <lineage>
        <taxon>Bacteria</taxon>
        <taxon>Pseudomonadati</taxon>
        <taxon>Pseudomonadota</taxon>
        <taxon>Gammaproteobacteria</taxon>
        <taxon>Enterobacterales</taxon>
        <taxon>Morganellaceae</taxon>
        <taxon>Providencia</taxon>
    </lineage>
</organism>
<comment type="similarity">
    <text evidence="2">Belongs to the fimbrial protein family.</text>
</comment>
<dbReference type="PANTHER" id="PTHR33420">
    <property type="entry name" value="FIMBRIAL SUBUNIT ELFA-RELATED"/>
    <property type="match status" value="1"/>
</dbReference>
<feature type="signal peptide" evidence="5">
    <location>
        <begin position="1"/>
        <end position="18"/>
    </location>
</feature>
<comment type="caution">
    <text evidence="8">The sequence shown here is derived from an EMBL/GenBank/DDBJ whole genome shotgun (WGS) entry which is preliminary data.</text>
</comment>
<dbReference type="InterPro" id="IPR008966">
    <property type="entry name" value="Adhesion_dom_sf"/>
</dbReference>
<keyword evidence="3 5" id="KW-0732">Signal</keyword>
<gene>
    <name evidence="8" type="ORF">M0K77_003947</name>
    <name evidence="7" type="ORF">M0K77_RS19735</name>
</gene>
<dbReference type="AlphaFoldDB" id="A0A427HHZ3"/>
<dbReference type="RefSeq" id="WP_125891924.1">
    <property type="nucleotide sequence ID" value="NZ_RHRR02000001.1"/>
</dbReference>
<evidence type="ECO:0000256" key="4">
    <source>
        <dbReference type="ARBA" id="ARBA00023263"/>
    </source>
</evidence>
<dbReference type="GO" id="GO:0009289">
    <property type="term" value="C:pilus"/>
    <property type="evidence" value="ECO:0007669"/>
    <property type="project" value="UniProtKB-SubCell"/>
</dbReference>
<evidence type="ECO:0000256" key="3">
    <source>
        <dbReference type="ARBA" id="ARBA00022729"/>
    </source>
</evidence>
<evidence type="ECO:0000259" key="6">
    <source>
        <dbReference type="Pfam" id="PF00419"/>
    </source>
</evidence>
<feature type="domain" description="Fimbrial-type adhesion" evidence="6">
    <location>
        <begin position="32"/>
        <end position="177"/>
    </location>
</feature>